<dbReference type="RefSeq" id="XP_014655905.1">
    <property type="nucleotide sequence ID" value="XM_014800419.1"/>
</dbReference>
<accession>A0A081CGE7</accession>
<organism evidence="1 2">
    <name type="scientific">Pseudozyma antarctica</name>
    <name type="common">Yeast</name>
    <name type="synonym">Candida antarctica</name>
    <dbReference type="NCBI Taxonomy" id="84753"/>
    <lineage>
        <taxon>Eukaryota</taxon>
        <taxon>Fungi</taxon>
        <taxon>Dikarya</taxon>
        <taxon>Basidiomycota</taxon>
        <taxon>Ustilaginomycotina</taxon>
        <taxon>Ustilaginomycetes</taxon>
        <taxon>Ustilaginales</taxon>
        <taxon>Ustilaginaceae</taxon>
        <taxon>Moesziomyces</taxon>
    </lineage>
</organism>
<protein>
    <submittedName>
        <fullName evidence="1">Uncharacterized protein</fullName>
    </submittedName>
</protein>
<gene>
    <name evidence="1" type="ORF">PAN0_010c3963</name>
</gene>
<sequence>MEAGAVGRGEQAIWGNWRPVSPCASFANGTVSDGRSQSQSKRPPPDSTPSRMMQRQARHGRPTQLHLLDCPWSASSVLENGPGQLGALAAVLLAQSSQVEKALRRRLALRCATIGISTAFLLAWQQQPAAASSSKQQQAAVNACRSEQHPSSLLFPREMPPAPRSLLAGDGSPHLADSHAHLGVTASQGAPRLLAWDPLYPPRLVVPASFFRQQDVEIRPQHRALLLHLLML</sequence>
<name>A0A081CGE7_PSEA2</name>
<keyword evidence="2" id="KW-1185">Reference proteome</keyword>
<dbReference type="Proteomes" id="UP000053758">
    <property type="component" value="Unassembled WGS sequence"/>
</dbReference>
<dbReference type="EMBL" id="DF830077">
    <property type="protein sequence ID" value="GAK65743.1"/>
    <property type="molecule type" value="Genomic_DNA"/>
</dbReference>
<dbReference type="HOGENOM" id="CLU_1194753_0_0_1"/>
<evidence type="ECO:0000313" key="1">
    <source>
        <dbReference type="EMBL" id="GAK65743.1"/>
    </source>
</evidence>
<proteinExistence type="predicted"/>
<reference evidence="2" key="1">
    <citation type="journal article" date="2014" name="Genome Announc.">
        <title>Draft Genome Sequence of the Yeast Pseudozyma antarctica Type Strain JCM10317, a Producer of the Glycolipid Biosurfactants, Mannosylerythritol Lipids.</title>
        <authorList>
            <person name="Saika A."/>
            <person name="Koike H."/>
            <person name="Hori T."/>
            <person name="Fukuoka T."/>
            <person name="Sato S."/>
            <person name="Habe H."/>
            <person name="Kitamoto D."/>
            <person name="Morita T."/>
        </authorList>
    </citation>
    <scope>NUCLEOTIDE SEQUENCE [LARGE SCALE GENOMIC DNA]</scope>
    <source>
        <strain evidence="2">JCM 10317</strain>
    </source>
</reference>
<evidence type="ECO:0000313" key="2">
    <source>
        <dbReference type="Proteomes" id="UP000053758"/>
    </source>
</evidence>
<dbReference type="AlphaFoldDB" id="A0A081CGE7"/>
<dbReference type="GeneID" id="26304768"/>